<comment type="caution">
    <text evidence="4">The sequence shown here is derived from an EMBL/GenBank/DDBJ whole genome shotgun (WGS) entry which is preliminary data.</text>
</comment>
<dbReference type="Pfam" id="PF13715">
    <property type="entry name" value="CarbopepD_reg_2"/>
    <property type="match status" value="1"/>
</dbReference>
<dbReference type="InterPro" id="IPR023997">
    <property type="entry name" value="TonB-dep_OMP_SusC/RagA_CS"/>
</dbReference>
<dbReference type="InterPro" id="IPR008969">
    <property type="entry name" value="CarboxyPept-like_regulatory"/>
</dbReference>
<dbReference type="Pfam" id="PF07715">
    <property type="entry name" value="Plug"/>
    <property type="match status" value="1"/>
</dbReference>
<keyword evidence="2" id="KW-0732">Signal</keyword>
<dbReference type="NCBIfam" id="TIGR04056">
    <property type="entry name" value="OMP_RagA_SusC"/>
    <property type="match status" value="1"/>
</dbReference>
<dbReference type="Gene3D" id="2.170.130.10">
    <property type="entry name" value="TonB-dependent receptor, plug domain"/>
    <property type="match status" value="1"/>
</dbReference>
<dbReference type="FunFam" id="2.170.130.10:FF:000003">
    <property type="entry name" value="SusC/RagA family TonB-linked outer membrane protein"/>
    <property type="match status" value="1"/>
</dbReference>
<dbReference type="GO" id="GO:0009279">
    <property type="term" value="C:cell outer membrane"/>
    <property type="evidence" value="ECO:0007669"/>
    <property type="project" value="UniProtKB-SubCell"/>
</dbReference>
<keyword evidence="4" id="KW-0675">Receptor</keyword>
<reference evidence="4 5" key="1">
    <citation type="submission" date="2018-08" db="EMBL/GenBank/DDBJ databases">
        <title>Pallidiluteibacterium maritimus gen. nov., sp. nov., isolated from coastal sediment.</title>
        <authorList>
            <person name="Zhou L.Y."/>
        </authorList>
    </citation>
    <scope>NUCLEOTIDE SEQUENCE [LARGE SCALE GENOMIC DNA]</scope>
    <source>
        <strain evidence="4 5">XSD2</strain>
    </source>
</reference>
<dbReference type="RefSeq" id="WP_119439342.1">
    <property type="nucleotide sequence ID" value="NZ_QWGR01000012.1"/>
</dbReference>
<comment type="similarity">
    <text evidence="1">Belongs to the TonB-dependent receptor family.</text>
</comment>
<accession>A0A399SX46</accession>
<keyword evidence="1" id="KW-0813">Transport</keyword>
<keyword evidence="1" id="KW-0812">Transmembrane</keyword>
<protein>
    <submittedName>
        <fullName evidence="4">TonB-dependent receptor</fullName>
    </submittedName>
</protein>
<feature type="chain" id="PRO_5017222146" evidence="2">
    <location>
        <begin position="18"/>
        <end position="1128"/>
    </location>
</feature>
<dbReference type="OrthoDB" id="721000at2"/>
<dbReference type="Gene3D" id="3.55.50.30">
    <property type="match status" value="1"/>
</dbReference>
<evidence type="ECO:0000256" key="2">
    <source>
        <dbReference type="SAM" id="SignalP"/>
    </source>
</evidence>
<dbReference type="SUPFAM" id="SSF56935">
    <property type="entry name" value="Porins"/>
    <property type="match status" value="1"/>
</dbReference>
<keyword evidence="1" id="KW-0998">Cell outer membrane</keyword>
<dbReference type="Proteomes" id="UP000265926">
    <property type="component" value="Unassembled WGS sequence"/>
</dbReference>
<dbReference type="InterPro" id="IPR039426">
    <property type="entry name" value="TonB-dep_rcpt-like"/>
</dbReference>
<sequence length="1128" mass="127052">MKLTLIFTFLVCTLGWANSYSQNAKLSFNLKNATVQELINQIEDQTDYYFLYRDEIFIQGQRITIQAKNQSLDVVLKEFCDQASVSAEIEENQIILKKRLNTLQPVKQDPQKQITGVVSGVDGQPIPGVSIIVVGTTRGTVTNVNGEYNIDVARGDTLQFSFVGKNRELKVIGAQNILNVTMYDDDTQLEEVQVVAFGKQRKESVISSIETVRPAELKQPASNLTSALAGKIPGIISYQTSGEPGADNAQFFVRGVTTFGYKTNPLILIDGFEASSDDLARLEPDNIESFSILKDASATVLYGARGANGIIIVETKSGREGPAKINIRLESHLATPTMMNDLLDGVDYMKLYNEARVSRNPILGTYYSEQKIQSTADGLNPMIYPNIDWYDELFEKSTINKKANFNVSGGGKVATYYVAGSIENETGLLKVDSKNNFNNNIDINRVQLRNNVIIRITPTTKLDTRLQGRFERYNGPNASASSIFRMVMNSNPVDFPAVYEPDEAHKYADHILFGNTFVSGSLKQNPYAEMVRGYEDRNESSITAMATLSQDLDFITENLKFQAKASVNTWSKYSSKRTYSPFYYDLESYNQITGEYKLFELNSQSGQGYLGDVNPGRDASAHYYYEARLNWDKKFGNHSLGLMTVGMFEEYLLTGGNSNSIYETLPERNMGNSGRLTYDYDGRYFLEFAYGYNGSEKFSGSKRFGFFPSVGGGWLISNERFWEPMKKIINTIKLKATWGKVGNDAIAQRKDRFFYLSDISKGDNGYRWGNTFMNSYGGYQINRYANQEITWEVSTKMNLGLELTFLDDALKVQGDFFKDIRDNIYMQRQNFPSTAGLEAAISGNVGKVKSWGYEASVDYQYISTNDWWLTGRANLTYATNEYVELDEKEYADEYLKRKGHSINQWWGLIAERLFVDEAEIANSPKQDFGTYQAGDIKYKDVNGDGIVNSNDRVPLGLPTVPEIQYGFGLSGGHKNFDLSFFFQGNSRVSFFIDASDASDNAANRHGIAPFASRRNALAIIAEDHWSETNPDVHAFWPRLSVEPLANNTQTSTWWLRNGAFLRLKTVEMGYNISSKKFEKLGLKNARIYCSGVNLFIISPFKLWDPEMGRNGLGYPPNRRFNLGVQLAF</sequence>
<gene>
    <name evidence="4" type="ORF">D1614_17810</name>
</gene>
<dbReference type="SUPFAM" id="SSF49464">
    <property type="entry name" value="Carboxypeptidase regulatory domain-like"/>
    <property type="match status" value="1"/>
</dbReference>
<dbReference type="AlphaFoldDB" id="A0A399SX46"/>
<evidence type="ECO:0000313" key="4">
    <source>
        <dbReference type="EMBL" id="RIJ46795.1"/>
    </source>
</evidence>
<feature type="domain" description="TonB-dependent receptor plug" evidence="3">
    <location>
        <begin position="202"/>
        <end position="310"/>
    </location>
</feature>
<keyword evidence="5" id="KW-1185">Reference proteome</keyword>
<evidence type="ECO:0000256" key="1">
    <source>
        <dbReference type="PROSITE-ProRule" id="PRU01360"/>
    </source>
</evidence>
<dbReference type="InterPro" id="IPR023996">
    <property type="entry name" value="TonB-dep_OMP_SusC/RagA"/>
</dbReference>
<comment type="subcellular location">
    <subcellularLocation>
        <location evidence="1">Cell outer membrane</location>
        <topology evidence="1">Multi-pass membrane protein</topology>
    </subcellularLocation>
</comment>
<dbReference type="InterPro" id="IPR037066">
    <property type="entry name" value="Plug_dom_sf"/>
</dbReference>
<dbReference type="NCBIfam" id="TIGR04057">
    <property type="entry name" value="SusC_RagA_signa"/>
    <property type="match status" value="1"/>
</dbReference>
<organism evidence="4 5">
    <name type="scientific">Maribellus luteus</name>
    <dbReference type="NCBI Taxonomy" id="2305463"/>
    <lineage>
        <taxon>Bacteria</taxon>
        <taxon>Pseudomonadati</taxon>
        <taxon>Bacteroidota</taxon>
        <taxon>Bacteroidia</taxon>
        <taxon>Marinilabiliales</taxon>
        <taxon>Prolixibacteraceae</taxon>
        <taxon>Maribellus</taxon>
    </lineage>
</organism>
<dbReference type="PROSITE" id="PS52016">
    <property type="entry name" value="TONB_DEPENDENT_REC_3"/>
    <property type="match status" value="1"/>
</dbReference>
<dbReference type="Gene3D" id="2.60.40.1120">
    <property type="entry name" value="Carboxypeptidase-like, regulatory domain"/>
    <property type="match status" value="1"/>
</dbReference>
<evidence type="ECO:0000259" key="3">
    <source>
        <dbReference type="Pfam" id="PF07715"/>
    </source>
</evidence>
<keyword evidence="1" id="KW-1134">Transmembrane beta strand</keyword>
<dbReference type="InterPro" id="IPR012910">
    <property type="entry name" value="Plug_dom"/>
</dbReference>
<proteinExistence type="inferred from homology"/>
<feature type="signal peptide" evidence="2">
    <location>
        <begin position="1"/>
        <end position="17"/>
    </location>
</feature>
<dbReference type="EMBL" id="QWGR01000012">
    <property type="protein sequence ID" value="RIJ46795.1"/>
    <property type="molecule type" value="Genomic_DNA"/>
</dbReference>
<name>A0A399SX46_9BACT</name>
<keyword evidence="1" id="KW-0472">Membrane</keyword>
<evidence type="ECO:0000313" key="5">
    <source>
        <dbReference type="Proteomes" id="UP000265926"/>
    </source>
</evidence>